<organism evidence="2 3">
    <name type="scientific">Juglans regia</name>
    <name type="common">English walnut</name>
    <dbReference type="NCBI Taxonomy" id="51240"/>
    <lineage>
        <taxon>Eukaryota</taxon>
        <taxon>Viridiplantae</taxon>
        <taxon>Streptophyta</taxon>
        <taxon>Embryophyta</taxon>
        <taxon>Tracheophyta</taxon>
        <taxon>Spermatophyta</taxon>
        <taxon>Magnoliopsida</taxon>
        <taxon>eudicotyledons</taxon>
        <taxon>Gunneridae</taxon>
        <taxon>Pentapetalae</taxon>
        <taxon>rosids</taxon>
        <taxon>fabids</taxon>
        <taxon>Fagales</taxon>
        <taxon>Juglandaceae</taxon>
        <taxon>Juglans</taxon>
    </lineage>
</organism>
<feature type="region of interest" description="Disordered" evidence="1">
    <location>
        <begin position="103"/>
        <end position="126"/>
    </location>
</feature>
<dbReference type="PANTHER" id="PTHR36048:SF1">
    <property type="entry name" value="RIBOSOME MATURATION FACTOR"/>
    <property type="match status" value="1"/>
</dbReference>
<protein>
    <submittedName>
        <fullName evidence="2">Uncharacterized protein</fullName>
    </submittedName>
</protein>
<dbReference type="PANTHER" id="PTHR36048">
    <property type="entry name" value="RIBOSOME MATURATION FACTOR"/>
    <property type="match status" value="1"/>
</dbReference>
<reference evidence="2" key="1">
    <citation type="submission" date="2015-10" db="EMBL/GenBank/DDBJ databases">
        <authorList>
            <person name="Martinez-Garcia P.J."/>
            <person name="Crepeau M.W."/>
            <person name="Puiu D."/>
            <person name="Gonzalez-Ibeas D."/>
            <person name="Whalen J."/>
            <person name="Stevens K."/>
            <person name="Paul R."/>
            <person name="Butterfield T."/>
            <person name="Britton M."/>
            <person name="Reagan R."/>
            <person name="Chakraborty S."/>
            <person name="Walawage S.L."/>
            <person name="Vasquez-Gross H.A."/>
            <person name="Cardeno C."/>
            <person name="Famula R."/>
            <person name="Pratt K."/>
            <person name="Kuruganti S."/>
            <person name="Aradhya M.K."/>
            <person name="Leslie C.A."/>
            <person name="Dandekar A.M."/>
            <person name="Salzberg S.L."/>
            <person name="Wegrzyn J.L."/>
            <person name="Langley C.H."/>
            <person name="Neale D.B."/>
        </authorList>
    </citation>
    <scope>NUCLEOTIDE SEQUENCE</scope>
    <source>
        <tissue evidence="2">Leaves</tissue>
    </source>
</reference>
<reference evidence="2" key="2">
    <citation type="submission" date="2020-03" db="EMBL/GenBank/DDBJ databases">
        <title>Walnut 2.0.</title>
        <authorList>
            <person name="Marrano A."/>
            <person name="Britton M."/>
            <person name="Zimin A.V."/>
            <person name="Zaini P.A."/>
            <person name="Workman R."/>
            <person name="Puiu D."/>
            <person name="Bianco L."/>
            <person name="Allen B.J."/>
            <person name="Troggio M."/>
            <person name="Leslie C.A."/>
            <person name="Timp W."/>
            <person name="Dendekar A."/>
            <person name="Salzberg S.L."/>
            <person name="Neale D.B."/>
        </authorList>
    </citation>
    <scope>NUCLEOTIDE SEQUENCE</scope>
    <source>
        <tissue evidence="2">Leaves</tissue>
    </source>
</reference>
<evidence type="ECO:0000313" key="3">
    <source>
        <dbReference type="Proteomes" id="UP000619265"/>
    </source>
</evidence>
<dbReference type="AlphaFoldDB" id="A0A833Y5B0"/>
<evidence type="ECO:0000313" key="2">
    <source>
        <dbReference type="EMBL" id="KAF5478093.1"/>
    </source>
</evidence>
<feature type="compositionally biased region" description="Basic residues" evidence="1">
    <location>
        <begin position="103"/>
        <end position="116"/>
    </location>
</feature>
<feature type="non-terminal residue" evidence="2">
    <location>
        <position position="271"/>
    </location>
</feature>
<gene>
    <name evidence="2" type="ORF">F2P56_004680</name>
</gene>
<accession>A0A833Y5B0</accession>
<name>A0A833Y5B0_JUGRE</name>
<feature type="compositionally biased region" description="Polar residues" evidence="1">
    <location>
        <begin position="117"/>
        <end position="126"/>
    </location>
</feature>
<feature type="region of interest" description="Disordered" evidence="1">
    <location>
        <begin position="189"/>
        <end position="271"/>
    </location>
</feature>
<proteinExistence type="predicted"/>
<sequence length="271" mass="30401">LFSPFEIRLSLTPQSASYKYAVSLHTYEQYLLLEASVFSRHSGVIGVLETKPYISLGISFIDQDFLWTSALKEMAAKPLTTEAIALTEKKMDMALEDIIKMSKNTKTKAKKPRRVPNKSQRSSNTLAQDKYMKVKRFMDTRSSLRQGVLAQRRSNFQGNHFPLAIEVARKAAAATLRNRNFSRNRVANWNKSRGGAPVVPRRAPNGGSSAKSQLMQPQEGNAAPKQRSTLDSLFANMKEQRMKIMSQQNNVAQRNGGALRRPPWARGQGSN</sequence>
<dbReference type="Gramene" id="Jr02_16200_p1">
    <property type="protein sequence ID" value="cds.Jr02_16200_p1"/>
    <property type="gene ID" value="Jr02_16200"/>
</dbReference>
<comment type="caution">
    <text evidence="2">The sequence shown here is derived from an EMBL/GenBank/DDBJ whole genome shotgun (WGS) entry which is preliminary data.</text>
</comment>
<dbReference type="EMBL" id="LIHL02000002">
    <property type="protein sequence ID" value="KAF5478093.1"/>
    <property type="molecule type" value="Genomic_DNA"/>
</dbReference>
<feature type="compositionally biased region" description="Polar residues" evidence="1">
    <location>
        <begin position="206"/>
        <end position="219"/>
    </location>
</feature>
<dbReference type="Proteomes" id="UP000619265">
    <property type="component" value="Unassembled WGS sequence"/>
</dbReference>
<evidence type="ECO:0000256" key="1">
    <source>
        <dbReference type="SAM" id="MobiDB-lite"/>
    </source>
</evidence>